<dbReference type="PANTHER" id="PTHR33186">
    <property type="entry name" value="OS10G0136150 PROTEIN-RELATED"/>
    <property type="match status" value="1"/>
</dbReference>
<evidence type="ECO:0000259" key="1">
    <source>
        <dbReference type="Pfam" id="PF23635"/>
    </source>
</evidence>
<sequence>MLASACLYESESGKWGNISSTAIPSSNLFQSSVLVGNALCWLLSMSSDILEFDLERQSLAVIRKPADTGFTDYSCFQVLRTENNGLGLAILSNYSIQLWGRKTILDSVFRWVLQKTIELDKLLS</sequence>
<dbReference type="Pfam" id="PF23635">
    <property type="entry name" value="Beta-prop_AT5G49610-like"/>
    <property type="match status" value="1"/>
</dbReference>
<reference evidence="2" key="1">
    <citation type="submission" date="2014-09" db="EMBL/GenBank/DDBJ databases">
        <authorList>
            <person name="Magalhaes I.L.F."/>
            <person name="Oliveira U."/>
            <person name="Santos F.R."/>
            <person name="Vidigal T.H.D.A."/>
            <person name="Brescovit A.D."/>
            <person name="Santos A.J."/>
        </authorList>
    </citation>
    <scope>NUCLEOTIDE SEQUENCE</scope>
    <source>
        <tissue evidence="2">Shoot tissue taken approximately 20 cm above the soil surface</tissue>
    </source>
</reference>
<reference evidence="2" key="2">
    <citation type="journal article" date="2015" name="Data Brief">
        <title>Shoot transcriptome of the giant reed, Arundo donax.</title>
        <authorList>
            <person name="Barrero R.A."/>
            <person name="Guerrero F.D."/>
            <person name="Moolhuijzen P."/>
            <person name="Goolsby J.A."/>
            <person name="Tidwell J."/>
            <person name="Bellgard S.E."/>
            <person name="Bellgard M.I."/>
        </authorList>
    </citation>
    <scope>NUCLEOTIDE SEQUENCE</scope>
    <source>
        <tissue evidence="2">Shoot tissue taken approximately 20 cm above the soil surface</tissue>
    </source>
</reference>
<protein>
    <recommendedName>
        <fullName evidence="1">F-box protein AT5G49610-like beta-propeller domain-containing protein</fullName>
    </recommendedName>
</protein>
<name>A0A0A8YE09_ARUDO</name>
<evidence type="ECO:0000313" key="2">
    <source>
        <dbReference type="EMBL" id="JAD24314.1"/>
    </source>
</evidence>
<proteinExistence type="predicted"/>
<dbReference type="EMBL" id="GBRH01273581">
    <property type="protein sequence ID" value="JAD24314.1"/>
    <property type="molecule type" value="Transcribed_RNA"/>
</dbReference>
<dbReference type="AlphaFoldDB" id="A0A0A8YE09"/>
<dbReference type="InterPro" id="IPR056594">
    <property type="entry name" value="AT5G49610-like_b-prop"/>
</dbReference>
<organism evidence="2">
    <name type="scientific">Arundo donax</name>
    <name type="common">Giant reed</name>
    <name type="synonym">Donax arundinaceus</name>
    <dbReference type="NCBI Taxonomy" id="35708"/>
    <lineage>
        <taxon>Eukaryota</taxon>
        <taxon>Viridiplantae</taxon>
        <taxon>Streptophyta</taxon>
        <taxon>Embryophyta</taxon>
        <taxon>Tracheophyta</taxon>
        <taxon>Spermatophyta</taxon>
        <taxon>Magnoliopsida</taxon>
        <taxon>Liliopsida</taxon>
        <taxon>Poales</taxon>
        <taxon>Poaceae</taxon>
        <taxon>PACMAD clade</taxon>
        <taxon>Arundinoideae</taxon>
        <taxon>Arundineae</taxon>
        <taxon>Arundo</taxon>
    </lineage>
</organism>
<accession>A0A0A8YE09</accession>
<feature type="domain" description="F-box protein AT5G49610-like beta-propeller" evidence="1">
    <location>
        <begin position="4"/>
        <end position="122"/>
    </location>
</feature>
<dbReference type="PANTHER" id="PTHR33186:SF16">
    <property type="entry name" value="F-BOX ASSOCIATED DOMAIN-CONTAINING PROTEIN"/>
    <property type="match status" value="1"/>
</dbReference>